<dbReference type="InterPro" id="IPR008928">
    <property type="entry name" value="6-hairpin_glycosidase_sf"/>
</dbReference>
<keyword evidence="3" id="KW-1185">Reference proteome</keyword>
<protein>
    <submittedName>
        <fullName evidence="2">Uncharacterized protein</fullName>
    </submittedName>
</protein>
<gene>
    <name evidence="2" type="ORF">CPB83DRAFT_774834</name>
</gene>
<dbReference type="Proteomes" id="UP000807306">
    <property type="component" value="Unassembled WGS sequence"/>
</dbReference>
<feature type="signal peptide" evidence="1">
    <location>
        <begin position="1"/>
        <end position="27"/>
    </location>
</feature>
<evidence type="ECO:0000313" key="3">
    <source>
        <dbReference type="Proteomes" id="UP000807306"/>
    </source>
</evidence>
<keyword evidence="1" id="KW-0732">Signal</keyword>
<dbReference type="AlphaFoldDB" id="A0A9P6E7L2"/>
<sequence length="763" mass="83281">MRFPGTTSVLFVLGVPVLLAFSQKSASNEFLPTTFQLTSGGNENHFYRDHVTSAQVLLTSHGVSANVNRRLVVALPAGNTGALVYFLPTGNSTSLLEVELVNQTMTSIVGEDANQGIQADLRFSSNTTFGVTIIGAVRAIRDYVEGSGTMHEIFNYTLQSYNTTAVRLHRQYINATSYSSNQYMSIDFRLSIPSNSTARFEVKPSTNGSFTPPTINIVVPSLLSDTTVLSQDDGIVRVSVVTNETSLVGLDSNKLFLSPSESSTPVLKQALMDLPQDIVEQFSFLSFEDKFVAGGWRFLTYFGRDSLIALRMLMPLMTSEAIESALAAVVERANSTGALCHEETVGYYASFINIQNSRPELGNTPFYDYKMIDTDLLLLPALEHYLLDLPQGKNQSSGFLRKQASLQNGTYSEIIHRVASYNINRALPFFVADSPSPSNLIAFRPGVPVGNWRDSNQGTGYGTIPFDVNVALVPANLRAIHNLVDAGVLFMKDISVDSSFTFDGALDLAALAEKWEQETPAMFEVQVEGDTAEERLLDFVDKVGLDESLLHDGNGSSSTGNLSFYAISLMSDGTHVEVLHSDLAFNLMYGMNLSSTFLERVADALTPYPRGLLTNVGMVVANPAYDSNRTNVAVFDRAAYHGTVIWSFQQAMMAGGLARQLAFCSNSTNDTLDINPPPMPLPQWCGDWNLIERLVSAQTRLWNSIKGASANLYSEVWSYAFDNSTKSFSVADLASLSPGGTESDAIQLWSYAFLGLIAPNPSK</sequence>
<dbReference type="OrthoDB" id="2591256at2759"/>
<proteinExistence type="predicted"/>
<evidence type="ECO:0000313" key="2">
    <source>
        <dbReference type="EMBL" id="KAF9523824.1"/>
    </source>
</evidence>
<comment type="caution">
    <text evidence="2">The sequence shown here is derived from an EMBL/GenBank/DDBJ whole genome shotgun (WGS) entry which is preliminary data.</text>
</comment>
<organism evidence="2 3">
    <name type="scientific">Crepidotus variabilis</name>
    <dbReference type="NCBI Taxonomy" id="179855"/>
    <lineage>
        <taxon>Eukaryota</taxon>
        <taxon>Fungi</taxon>
        <taxon>Dikarya</taxon>
        <taxon>Basidiomycota</taxon>
        <taxon>Agaricomycotina</taxon>
        <taxon>Agaricomycetes</taxon>
        <taxon>Agaricomycetidae</taxon>
        <taxon>Agaricales</taxon>
        <taxon>Agaricineae</taxon>
        <taxon>Crepidotaceae</taxon>
        <taxon>Crepidotus</taxon>
    </lineage>
</organism>
<dbReference type="GO" id="GO:0005975">
    <property type="term" value="P:carbohydrate metabolic process"/>
    <property type="evidence" value="ECO:0007669"/>
    <property type="project" value="InterPro"/>
</dbReference>
<accession>A0A9P6E7L2</accession>
<feature type="chain" id="PRO_5040116453" evidence="1">
    <location>
        <begin position="28"/>
        <end position="763"/>
    </location>
</feature>
<dbReference type="SUPFAM" id="SSF48208">
    <property type="entry name" value="Six-hairpin glycosidases"/>
    <property type="match status" value="1"/>
</dbReference>
<evidence type="ECO:0000256" key="1">
    <source>
        <dbReference type="SAM" id="SignalP"/>
    </source>
</evidence>
<dbReference type="EMBL" id="MU157909">
    <property type="protein sequence ID" value="KAF9523824.1"/>
    <property type="molecule type" value="Genomic_DNA"/>
</dbReference>
<name>A0A9P6E7L2_9AGAR</name>
<reference evidence="2" key="1">
    <citation type="submission" date="2020-11" db="EMBL/GenBank/DDBJ databases">
        <authorList>
            <consortium name="DOE Joint Genome Institute"/>
            <person name="Ahrendt S."/>
            <person name="Riley R."/>
            <person name="Andreopoulos W."/>
            <person name="Labutti K."/>
            <person name="Pangilinan J."/>
            <person name="Ruiz-Duenas F.J."/>
            <person name="Barrasa J.M."/>
            <person name="Sanchez-Garcia M."/>
            <person name="Camarero S."/>
            <person name="Miyauchi S."/>
            <person name="Serrano A."/>
            <person name="Linde D."/>
            <person name="Babiker R."/>
            <person name="Drula E."/>
            <person name="Ayuso-Fernandez I."/>
            <person name="Pacheco R."/>
            <person name="Padilla G."/>
            <person name="Ferreira P."/>
            <person name="Barriuso J."/>
            <person name="Kellner H."/>
            <person name="Castanera R."/>
            <person name="Alfaro M."/>
            <person name="Ramirez L."/>
            <person name="Pisabarro A.G."/>
            <person name="Kuo A."/>
            <person name="Tritt A."/>
            <person name="Lipzen A."/>
            <person name="He G."/>
            <person name="Yan M."/>
            <person name="Ng V."/>
            <person name="Cullen D."/>
            <person name="Martin F."/>
            <person name="Rosso M.-N."/>
            <person name="Henrissat B."/>
            <person name="Hibbett D."/>
            <person name="Martinez A.T."/>
            <person name="Grigoriev I.V."/>
        </authorList>
    </citation>
    <scope>NUCLEOTIDE SEQUENCE</scope>
    <source>
        <strain evidence="2">CBS 506.95</strain>
    </source>
</reference>